<sequence>MATLHELSKVQYVDGFWYVMILSAAIGQWIPEAEWLTKEEAEADRENWL</sequence>
<reference evidence="1" key="1">
    <citation type="journal article" date="2015" name="Nature">
        <title>Complex archaea that bridge the gap between prokaryotes and eukaryotes.</title>
        <authorList>
            <person name="Spang A."/>
            <person name="Saw J.H."/>
            <person name="Jorgensen S.L."/>
            <person name="Zaremba-Niedzwiedzka K."/>
            <person name="Martijn J."/>
            <person name="Lind A.E."/>
            <person name="van Eijk R."/>
            <person name="Schleper C."/>
            <person name="Guy L."/>
            <person name="Ettema T.J."/>
        </authorList>
    </citation>
    <scope>NUCLEOTIDE SEQUENCE</scope>
</reference>
<accession>A0A0F9DU24</accession>
<dbReference type="AlphaFoldDB" id="A0A0F9DU24"/>
<protein>
    <submittedName>
        <fullName evidence="1">Uncharacterized protein</fullName>
    </submittedName>
</protein>
<proteinExistence type="predicted"/>
<comment type="caution">
    <text evidence="1">The sequence shown here is derived from an EMBL/GenBank/DDBJ whole genome shotgun (WGS) entry which is preliminary data.</text>
</comment>
<evidence type="ECO:0000313" key="1">
    <source>
        <dbReference type="EMBL" id="KKL65328.1"/>
    </source>
</evidence>
<organism evidence="1">
    <name type="scientific">marine sediment metagenome</name>
    <dbReference type="NCBI Taxonomy" id="412755"/>
    <lineage>
        <taxon>unclassified sequences</taxon>
        <taxon>metagenomes</taxon>
        <taxon>ecological metagenomes</taxon>
    </lineage>
</organism>
<name>A0A0F9DU24_9ZZZZ</name>
<dbReference type="EMBL" id="LAZR01027572">
    <property type="protein sequence ID" value="KKL65328.1"/>
    <property type="molecule type" value="Genomic_DNA"/>
</dbReference>
<gene>
    <name evidence="1" type="ORF">LCGC14_2156120</name>
</gene>